<organism evidence="2 3">
    <name type="scientific">Uliginosibacterium sediminicola</name>
    <dbReference type="NCBI Taxonomy" id="2024550"/>
    <lineage>
        <taxon>Bacteria</taxon>
        <taxon>Pseudomonadati</taxon>
        <taxon>Pseudomonadota</taxon>
        <taxon>Betaproteobacteria</taxon>
        <taxon>Rhodocyclales</taxon>
        <taxon>Zoogloeaceae</taxon>
        <taxon>Uliginosibacterium</taxon>
    </lineage>
</organism>
<keyword evidence="3" id="KW-1185">Reference proteome</keyword>
<comment type="caution">
    <text evidence="2">The sequence shown here is derived from an EMBL/GenBank/DDBJ whole genome shotgun (WGS) entry which is preliminary data.</text>
</comment>
<dbReference type="Proteomes" id="UP001410394">
    <property type="component" value="Unassembled WGS sequence"/>
</dbReference>
<dbReference type="InterPro" id="IPR004843">
    <property type="entry name" value="Calcineurin-like_PHP"/>
</dbReference>
<reference evidence="2 3" key="1">
    <citation type="journal article" date="2018" name="Int. J. Syst. Evol. Microbiol.">
        <title>Uliginosibacterium sediminicola sp. nov., isolated from freshwater sediment.</title>
        <authorList>
            <person name="Hwang W.M."/>
            <person name="Kim S.M."/>
            <person name="Kang K."/>
            <person name="Ahn T.Y."/>
        </authorList>
    </citation>
    <scope>NUCLEOTIDE SEQUENCE [LARGE SCALE GENOMIC DNA]</scope>
    <source>
        <strain evidence="2 3">M1-21</strain>
    </source>
</reference>
<sequence length="490" mass="54459">MFTILHISDLHRSPTDPIENSTLLGSLLSDLDRYKIESRNIPAPDAAIVSGDIIQGVNLKFAGYADELTVQYDVAFNFLAALADRMFEGDRSKVVIVPGNHDVCWNTAKSAMRDYVETNPPKKFSAMSFSSDTSLRWDWSTRKIFEIADKEIYKRRLDAYWCFIARFYENARLAHPIDATRGFNLFSLDKGRILVAALESIHGNDCYCREGGIERGVIGSCALAIRDLPQQPILRAATWHHSFQGPPVGDDYMNIASVHELIGHGFRLGFHGHQHLAEANAQKIHLPEEEAMAISSAASLCAGRMELPTGANRGYNLVVIDDEYTSCRVHVRELIQGNQFGRYTRGIFKVDGYAELHWTLPPSPSGGSPAGRSRFCAEAILRAEDALNSGEPTRALTIIDEADARGHAHGRRIYLQAARSLGQNRTIIELLSEPSSIGDFVELFAALLAEKDFSEARLLLGKGPALLVDQATLDEMRNQLDLKSRFGEKR</sequence>
<protein>
    <submittedName>
        <fullName evidence="2">Metallophosphoesterase</fullName>
    </submittedName>
</protein>
<gene>
    <name evidence="2" type="ORF">ABDB84_03760</name>
</gene>
<dbReference type="Gene3D" id="3.60.21.10">
    <property type="match status" value="1"/>
</dbReference>
<evidence type="ECO:0000313" key="3">
    <source>
        <dbReference type="Proteomes" id="UP001410394"/>
    </source>
</evidence>
<evidence type="ECO:0000313" key="2">
    <source>
        <dbReference type="EMBL" id="MEN3067582.1"/>
    </source>
</evidence>
<dbReference type="InterPro" id="IPR029052">
    <property type="entry name" value="Metallo-depent_PP-like"/>
</dbReference>
<accession>A0ABU9YV63</accession>
<dbReference type="RefSeq" id="WP_345918344.1">
    <property type="nucleotide sequence ID" value="NZ_JBDIVE010000001.1"/>
</dbReference>
<feature type="domain" description="Calcineurin-like phosphoesterase" evidence="1">
    <location>
        <begin position="2"/>
        <end position="275"/>
    </location>
</feature>
<proteinExistence type="predicted"/>
<dbReference type="SUPFAM" id="SSF56300">
    <property type="entry name" value="Metallo-dependent phosphatases"/>
    <property type="match status" value="1"/>
</dbReference>
<dbReference type="EMBL" id="JBDIVE010000001">
    <property type="protein sequence ID" value="MEN3067582.1"/>
    <property type="molecule type" value="Genomic_DNA"/>
</dbReference>
<evidence type="ECO:0000259" key="1">
    <source>
        <dbReference type="Pfam" id="PF00149"/>
    </source>
</evidence>
<dbReference type="Pfam" id="PF00149">
    <property type="entry name" value="Metallophos"/>
    <property type="match status" value="1"/>
</dbReference>
<name>A0ABU9YV63_9RHOO</name>